<dbReference type="Gene3D" id="3.30.1330.120">
    <property type="entry name" value="2-methylcitrate dehydratase PrpD"/>
    <property type="match status" value="1"/>
</dbReference>
<dbReference type="Gene3D" id="1.10.4100.10">
    <property type="entry name" value="2-methylcitrate dehydratase PrpD"/>
    <property type="match status" value="1"/>
</dbReference>
<dbReference type="Pfam" id="PF19305">
    <property type="entry name" value="MmgE_PrpD_C"/>
    <property type="match status" value="1"/>
</dbReference>
<dbReference type="InterPro" id="IPR045337">
    <property type="entry name" value="MmgE_PrpD_C"/>
</dbReference>
<dbReference type="InterPro" id="IPR036148">
    <property type="entry name" value="MmgE/PrpD_sf"/>
</dbReference>
<feature type="domain" description="MmgE/PrpD C-terminal" evidence="3">
    <location>
        <begin position="266"/>
        <end position="425"/>
    </location>
</feature>
<comment type="similarity">
    <text evidence="1">Belongs to the PrpD family.</text>
</comment>
<evidence type="ECO:0000259" key="3">
    <source>
        <dbReference type="Pfam" id="PF19305"/>
    </source>
</evidence>
<organism evidence="4">
    <name type="scientific">hydrothermal vent metagenome</name>
    <dbReference type="NCBI Taxonomy" id="652676"/>
    <lineage>
        <taxon>unclassified sequences</taxon>
        <taxon>metagenomes</taxon>
        <taxon>ecological metagenomes</taxon>
    </lineage>
</organism>
<evidence type="ECO:0000313" key="4">
    <source>
        <dbReference type="EMBL" id="CUV01925.1"/>
    </source>
</evidence>
<dbReference type="AlphaFoldDB" id="A0A160V9H8"/>
<evidence type="ECO:0000259" key="2">
    <source>
        <dbReference type="Pfam" id="PF03972"/>
    </source>
</evidence>
<accession>A0A160V9H8</accession>
<sequence length="456" mass="49134">MGATETIAKWIVDTNYEDIPPDAIRVANESCFDLLGVILAGSQQPVGEIIQRYTSSMGAAPESTVLAGGFQSTQANAALANGTMGHALDFDDFGGFGHPTVAIFPALLAIGEHTGATGRDLLEAYVVGCEIGLALAHETKYKQMDKGFHSTAVIGRLACTAACAKLLKLDEHQTIMALGMAGSMSSGLIHNFGTMTKPLHAGLVGRDGVTAVQLAQMGMTAGDQVIEHPFGFANVVLGEGVYDLDRMADNMGKPFRTQDALMIKKYPCCGGNHAMLDSLFSLMRDNDFTYDDVADAEIDQSYFSVVMLYQEPEDELKGKFSAKYNVAAALVDGEVNIDTFTQDKIDDEMIIDTMGKVRTRVMAKSEELLTESADGLKVKITLKDGRVFEHTTAREDTLGSQKNPWGFDAIKDKFQDNVSRVLSPDGIAEAIETWGNIPEMTDIATAIRSTLVAEKS</sequence>
<evidence type="ECO:0000256" key="1">
    <source>
        <dbReference type="ARBA" id="ARBA00006174"/>
    </source>
</evidence>
<dbReference type="SUPFAM" id="SSF103378">
    <property type="entry name" value="2-methylcitrate dehydratase PrpD"/>
    <property type="match status" value="1"/>
</dbReference>
<dbReference type="EMBL" id="FAXA01000151">
    <property type="protein sequence ID" value="CUV01925.1"/>
    <property type="molecule type" value="Genomic_DNA"/>
</dbReference>
<name>A0A160V9H8_9ZZZZ</name>
<dbReference type="InterPro" id="IPR042183">
    <property type="entry name" value="MmgE/PrpD_sf_1"/>
</dbReference>
<dbReference type="InterPro" id="IPR005656">
    <property type="entry name" value="MmgE_PrpD"/>
</dbReference>
<reference evidence="4" key="1">
    <citation type="submission" date="2015-10" db="EMBL/GenBank/DDBJ databases">
        <authorList>
            <person name="Gilbert D.G."/>
        </authorList>
    </citation>
    <scope>NUCLEOTIDE SEQUENCE</scope>
</reference>
<proteinExistence type="inferred from homology"/>
<dbReference type="Pfam" id="PF03972">
    <property type="entry name" value="MmgE_PrpD_N"/>
    <property type="match status" value="1"/>
</dbReference>
<dbReference type="InterPro" id="IPR042188">
    <property type="entry name" value="MmgE/PrpD_sf_2"/>
</dbReference>
<dbReference type="GO" id="GO:0016829">
    <property type="term" value="F:lyase activity"/>
    <property type="evidence" value="ECO:0007669"/>
    <property type="project" value="InterPro"/>
</dbReference>
<gene>
    <name evidence="4" type="ORF">MGWOODY_Clf1601</name>
</gene>
<feature type="domain" description="MmgE/PrpD N-terminal" evidence="2">
    <location>
        <begin position="5"/>
        <end position="239"/>
    </location>
</feature>
<dbReference type="PANTHER" id="PTHR16943:SF8">
    <property type="entry name" value="2-METHYLCITRATE DEHYDRATASE"/>
    <property type="match status" value="1"/>
</dbReference>
<dbReference type="InterPro" id="IPR045336">
    <property type="entry name" value="MmgE_PrpD_N"/>
</dbReference>
<dbReference type="PANTHER" id="PTHR16943">
    <property type="entry name" value="2-METHYLCITRATE DEHYDRATASE-RELATED"/>
    <property type="match status" value="1"/>
</dbReference>
<protein>
    <submittedName>
        <fullName evidence="4">MmgE/PrpD family protein</fullName>
    </submittedName>
</protein>